<feature type="region of interest" description="Disordered" evidence="1">
    <location>
        <begin position="1"/>
        <end position="50"/>
    </location>
</feature>
<sequence length="319" mass="34981">MGAKAKAAAKEKASNEPQEPSDATKKGRLVKKSSEAGSSNPSNEKVHECIPKLKGNSRGAYHRDLKPDNLLLEDEGNLKWLILADVNTDSLVNKDVSSNNETGSDVKSDEQPMLHNSETKTEASAETSFETTFIQSFLDTLTEHNPSISTSNRKQIVQLKKSLVKVEKYAAEAQAVLDGAESKLMLVDGEPVVGENSASLVSLPVQKFLQCFNGLHDTFVENSLEPIGDSEAMAVDGDDTHAMETDKENGGSEINAGTRYIIGEKEQWCLLTLGYFKAFSRQYASETYSPTSRKCTWPPQFETFIALMLPAREHECNGN</sequence>
<name>A0ABQ5CBL4_9ASTR</name>
<comment type="caution">
    <text evidence="2">The sequence shown here is derived from an EMBL/GenBank/DDBJ whole genome shotgun (WGS) entry which is preliminary data.</text>
</comment>
<reference evidence="2" key="2">
    <citation type="submission" date="2022-01" db="EMBL/GenBank/DDBJ databases">
        <authorList>
            <person name="Yamashiro T."/>
            <person name="Shiraishi A."/>
            <person name="Satake H."/>
            <person name="Nakayama K."/>
        </authorList>
    </citation>
    <scope>NUCLEOTIDE SEQUENCE</scope>
</reference>
<accession>A0ABQ5CBL4</accession>
<evidence type="ECO:0000256" key="1">
    <source>
        <dbReference type="SAM" id="MobiDB-lite"/>
    </source>
</evidence>
<evidence type="ECO:0000313" key="2">
    <source>
        <dbReference type="EMBL" id="GJT24446.1"/>
    </source>
</evidence>
<protein>
    <submittedName>
        <fullName evidence="2">Nuclear cap-binding protein subunit 1</fullName>
    </submittedName>
</protein>
<dbReference type="InterPro" id="IPR011009">
    <property type="entry name" value="Kinase-like_dom_sf"/>
</dbReference>
<dbReference type="EMBL" id="BQNB010014136">
    <property type="protein sequence ID" value="GJT24446.1"/>
    <property type="molecule type" value="Genomic_DNA"/>
</dbReference>
<dbReference type="SUPFAM" id="SSF56112">
    <property type="entry name" value="Protein kinase-like (PK-like)"/>
    <property type="match status" value="1"/>
</dbReference>
<feature type="compositionally biased region" description="Polar residues" evidence="1">
    <location>
        <begin position="94"/>
        <end position="103"/>
    </location>
</feature>
<proteinExistence type="predicted"/>
<evidence type="ECO:0000313" key="3">
    <source>
        <dbReference type="Proteomes" id="UP001151760"/>
    </source>
</evidence>
<reference evidence="2" key="1">
    <citation type="journal article" date="2022" name="Int. J. Mol. Sci.">
        <title>Draft Genome of Tanacetum Coccineum: Genomic Comparison of Closely Related Tanacetum-Family Plants.</title>
        <authorList>
            <person name="Yamashiro T."/>
            <person name="Shiraishi A."/>
            <person name="Nakayama K."/>
            <person name="Satake H."/>
        </authorList>
    </citation>
    <scope>NUCLEOTIDE SEQUENCE</scope>
</reference>
<keyword evidence="3" id="KW-1185">Reference proteome</keyword>
<dbReference type="Proteomes" id="UP001151760">
    <property type="component" value="Unassembled WGS sequence"/>
</dbReference>
<feature type="compositionally biased region" description="Basic and acidic residues" evidence="1">
    <location>
        <begin position="104"/>
        <end position="123"/>
    </location>
</feature>
<feature type="region of interest" description="Disordered" evidence="1">
    <location>
        <begin position="94"/>
        <end position="125"/>
    </location>
</feature>
<gene>
    <name evidence="2" type="ORF">Tco_0894383</name>
</gene>
<organism evidence="2 3">
    <name type="scientific">Tanacetum coccineum</name>
    <dbReference type="NCBI Taxonomy" id="301880"/>
    <lineage>
        <taxon>Eukaryota</taxon>
        <taxon>Viridiplantae</taxon>
        <taxon>Streptophyta</taxon>
        <taxon>Embryophyta</taxon>
        <taxon>Tracheophyta</taxon>
        <taxon>Spermatophyta</taxon>
        <taxon>Magnoliopsida</taxon>
        <taxon>eudicotyledons</taxon>
        <taxon>Gunneridae</taxon>
        <taxon>Pentapetalae</taxon>
        <taxon>asterids</taxon>
        <taxon>campanulids</taxon>
        <taxon>Asterales</taxon>
        <taxon>Asteraceae</taxon>
        <taxon>Asteroideae</taxon>
        <taxon>Anthemideae</taxon>
        <taxon>Anthemidinae</taxon>
        <taxon>Tanacetum</taxon>
    </lineage>
</organism>
<dbReference type="Gene3D" id="1.10.510.10">
    <property type="entry name" value="Transferase(Phosphotransferase) domain 1"/>
    <property type="match status" value="1"/>
</dbReference>